<evidence type="ECO:0000313" key="2">
    <source>
        <dbReference type="Proteomes" id="UP001418222"/>
    </source>
</evidence>
<comment type="caution">
    <text evidence="1">The sequence shown here is derived from an EMBL/GenBank/DDBJ whole genome shotgun (WGS) entry which is preliminary data.</text>
</comment>
<proteinExistence type="predicted"/>
<name>A0AAP0AXW3_9ASPA</name>
<dbReference type="AlphaFoldDB" id="A0AAP0AXW3"/>
<evidence type="ECO:0000313" key="1">
    <source>
        <dbReference type="EMBL" id="KAK8918936.1"/>
    </source>
</evidence>
<dbReference type="PANTHER" id="PTHR11439:SF463">
    <property type="entry name" value="REVERSE TRANSCRIPTASE TY1_COPIA-TYPE DOMAIN-CONTAINING PROTEIN"/>
    <property type="match status" value="1"/>
</dbReference>
<reference evidence="1 2" key="1">
    <citation type="journal article" date="2022" name="Nat. Plants">
        <title>Genomes of leafy and leafless Platanthera orchids illuminate the evolution of mycoheterotrophy.</title>
        <authorList>
            <person name="Li M.H."/>
            <person name="Liu K.W."/>
            <person name="Li Z."/>
            <person name="Lu H.C."/>
            <person name="Ye Q.L."/>
            <person name="Zhang D."/>
            <person name="Wang J.Y."/>
            <person name="Li Y.F."/>
            <person name="Zhong Z.M."/>
            <person name="Liu X."/>
            <person name="Yu X."/>
            <person name="Liu D.K."/>
            <person name="Tu X.D."/>
            <person name="Liu B."/>
            <person name="Hao Y."/>
            <person name="Liao X.Y."/>
            <person name="Jiang Y.T."/>
            <person name="Sun W.H."/>
            <person name="Chen J."/>
            <person name="Chen Y.Q."/>
            <person name="Ai Y."/>
            <person name="Zhai J.W."/>
            <person name="Wu S.S."/>
            <person name="Zhou Z."/>
            <person name="Hsiao Y.Y."/>
            <person name="Wu W.L."/>
            <person name="Chen Y.Y."/>
            <person name="Lin Y.F."/>
            <person name="Hsu J.L."/>
            <person name="Li C.Y."/>
            <person name="Wang Z.W."/>
            <person name="Zhao X."/>
            <person name="Zhong W.Y."/>
            <person name="Ma X.K."/>
            <person name="Ma L."/>
            <person name="Huang J."/>
            <person name="Chen G.Z."/>
            <person name="Huang M.Z."/>
            <person name="Huang L."/>
            <person name="Peng D.H."/>
            <person name="Luo Y.B."/>
            <person name="Zou S.Q."/>
            <person name="Chen S.P."/>
            <person name="Lan S."/>
            <person name="Tsai W.C."/>
            <person name="Van de Peer Y."/>
            <person name="Liu Z.J."/>
        </authorList>
    </citation>
    <scope>NUCLEOTIDE SEQUENCE [LARGE SCALE GENOMIC DNA]</scope>
    <source>
        <strain evidence="1">Lor287</strain>
    </source>
</reference>
<organism evidence="1 2">
    <name type="scientific">Platanthera zijinensis</name>
    <dbReference type="NCBI Taxonomy" id="2320716"/>
    <lineage>
        <taxon>Eukaryota</taxon>
        <taxon>Viridiplantae</taxon>
        <taxon>Streptophyta</taxon>
        <taxon>Embryophyta</taxon>
        <taxon>Tracheophyta</taxon>
        <taxon>Spermatophyta</taxon>
        <taxon>Magnoliopsida</taxon>
        <taxon>Liliopsida</taxon>
        <taxon>Asparagales</taxon>
        <taxon>Orchidaceae</taxon>
        <taxon>Orchidoideae</taxon>
        <taxon>Orchideae</taxon>
        <taxon>Orchidinae</taxon>
        <taxon>Platanthera</taxon>
    </lineage>
</organism>
<accession>A0AAP0AXW3</accession>
<dbReference type="Proteomes" id="UP001418222">
    <property type="component" value="Unassembled WGS sequence"/>
</dbReference>
<gene>
    <name evidence="1" type="ORF">KSP39_PZI021947</name>
</gene>
<protein>
    <submittedName>
        <fullName evidence="1">Uncharacterized protein</fullName>
    </submittedName>
</protein>
<keyword evidence="2" id="KW-1185">Reference proteome</keyword>
<dbReference type="SUPFAM" id="SSF57938">
    <property type="entry name" value="DnaJ/Hsp40 cysteine-rich domain"/>
    <property type="match status" value="1"/>
</dbReference>
<dbReference type="InterPro" id="IPR036410">
    <property type="entry name" value="HSP_DnaJ_Cys-rich_dom_sf"/>
</dbReference>
<sequence length="265" mass="29448">MDSSRLNGTTASTFFMMQATPDGDAPMDVSHKLRALTSDSDFLLPNPEYYRRLLMHAPRISHLQAVRRILQYLKNVPGQGLVYKSSSSLSLVAYFDSDYVDFLDDRRSMRGYCTYFGGHLVTWRCKKQSLVKSDTTPSRRKSIACFCTSLVLINFSGCCIGTSNGVASNQSDGSLKEKSVCRNCRGIGAIICDMCGGTGKWKALNRKRAKDVYEFTECPNCYGRGKLVCPVCLGTGLPNNKGLLRRPEARKLLDKMYNGRLLPGS</sequence>
<dbReference type="PANTHER" id="PTHR11439">
    <property type="entry name" value="GAG-POL-RELATED RETROTRANSPOSON"/>
    <property type="match status" value="1"/>
</dbReference>
<dbReference type="EMBL" id="JBBWWQ010000019">
    <property type="protein sequence ID" value="KAK8918936.1"/>
    <property type="molecule type" value="Genomic_DNA"/>
</dbReference>